<reference evidence="1 2" key="1">
    <citation type="submission" date="2019-05" db="EMBL/GenBank/DDBJ databases">
        <title>Another draft genome of Portunus trituberculatus and its Hox gene families provides insights of decapod evolution.</title>
        <authorList>
            <person name="Jeong J.-H."/>
            <person name="Song I."/>
            <person name="Kim S."/>
            <person name="Choi T."/>
            <person name="Kim D."/>
            <person name="Ryu S."/>
            <person name="Kim W."/>
        </authorList>
    </citation>
    <scope>NUCLEOTIDE SEQUENCE [LARGE SCALE GENOMIC DNA]</scope>
    <source>
        <tissue evidence="1">Muscle</tissue>
    </source>
</reference>
<proteinExistence type="predicted"/>
<gene>
    <name evidence="1" type="ORF">E2C01_086437</name>
</gene>
<accession>A0A5B7J5E0</accession>
<dbReference type="EMBL" id="VSRR010087639">
    <property type="protein sequence ID" value="MPC91402.1"/>
    <property type="molecule type" value="Genomic_DNA"/>
</dbReference>
<evidence type="ECO:0000313" key="1">
    <source>
        <dbReference type="EMBL" id="MPC91402.1"/>
    </source>
</evidence>
<evidence type="ECO:0000313" key="2">
    <source>
        <dbReference type="Proteomes" id="UP000324222"/>
    </source>
</evidence>
<sequence>MTSTKSQAVKKVVESEQEVAKQLCTLVEHLSNEAIEARGRFTIGLSGK</sequence>
<protein>
    <submittedName>
        <fullName evidence="1">Uncharacterized protein</fullName>
    </submittedName>
</protein>
<dbReference type="AlphaFoldDB" id="A0A5B7J5E0"/>
<comment type="caution">
    <text evidence="1">The sequence shown here is derived from an EMBL/GenBank/DDBJ whole genome shotgun (WGS) entry which is preliminary data.</text>
</comment>
<keyword evidence="2" id="KW-1185">Reference proteome</keyword>
<dbReference type="OrthoDB" id="432544at2759"/>
<name>A0A5B7J5E0_PORTR</name>
<dbReference type="Proteomes" id="UP000324222">
    <property type="component" value="Unassembled WGS sequence"/>
</dbReference>
<organism evidence="1 2">
    <name type="scientific">Portunus trituberculatus</name>
    <name type="common">Swimming crab</name>
    <name type="synonym">Neptunus trituberculatus</name>
    <dbReference type="NCBI Taxonomy" id="210409"/>
    <lineage>
        <taxon>Eukaryota</taxon>
        <taxon>Metazoa</taxon>
        <taxon>Ecdysozoa</taxon>
        <taxon>Arthropoda</taxon>
        <taxon>Crustacea</taxon>
        <taxon>Multicrustacea</taxon>
        <taxon>Malacostraca</taxon>
        <taxon>Eumalacostraca</taxon>
        <taxon>Eucarida</taxon>
        <taxon>Decapoda</taxon>
        <taxon>Pleocyemata</taxon>
        <taxon>Brachyura</taxon>
        <taxon>Eubrachyura</taxon>
        <taxon>Portunoidea</taxon>
        <taxon>Portunidae</taxon>
        <taxon>Portuninae</taxon>
        <taxon>Portunus</taxon>
    </lineage>
</organism>